<dbReference type="AlphaFoldDB" id="A0A8J2TLK3"/>
<evidence type="ECO:0000256" key="5">
    <source>
        <dbReference type="SAM" id="Phobius"/>
    </source>
</evidence>
<keyword evidence="2 5" id="KW-0812">Transmembrane</keyword>
<dbReference type="RefSeq" id="WP_188604925.1">
    <property type="nucleotide sequence ID" value="NZ_BMIC01000001.1"/>
</dbReference>
<feature type="transmembrane region" description="Helical" evidence="5">
    <location>
        <begin position="145"/>
        <end position="168"/>
    </location>
</feature>
<feature type="domain" description="ABC transmembrane type-1" evidence="6">
    <location>
        <begin position="22"/>
        <end position="313"/>
    </location>
</feature>
<keyword evidence="8" id="KW-1185">Reference proteome</keyword>
<evidence type="ECO:0000313" key="8">
    <source>
        <dbReference type="Proteomes" id="UP000598120"/>
    </source>
</evidence>
<dbReference type="GO" id="GO:0005886">
    <property type="term" value="C:plasma membrane"/>
    <property type="evidence" value="ECO:0007669"/>
    <property type="project" value="UniProtKB-SubCell"/>
</dbReference>
<feature type="transmembrane region" description="Helical" evidence="5">
    <location>
        <begin position="293"/>
        <end position="311"/>
    </location>
</feature>
<feature type="transmembrane region" description="Helical" evidence="5">
    <location>
        <begin position="174"/>
        <end position="193"/>
    </location>
</feature>
<dbReference type="EMBL" id="BMIC01000001">
    <property type="protein sequence ID" value="GFZ79561.1"/>
    <property type="molecule type" value="Genomic_DNA"/>
</dbReference>
<comment type="caution">
    <text evidence="7">The sequence shown here is derived from an EMBL/GenBank/DDBJ whole genome shotgun (WGS) entry which is preliminary data.</text>
</comment>
<dbReference type="PROSITE" id="PS50929">
    <property type="entry name" value="ABC_TM1F"/>
    <property type="match status" value="1"/>
</dbReference>
<evidence type="ECO:0000259" key="6">
    <source>
        <dbReference type="PROSITE" id="PS50929"/>
    </source>
</evidence>
<dbReference type="GO" id="GO:0005524">
    <property type="term" value="F:ATP binding"/>
    <property type="evidence" value="ECO:0007669"/>
    <property type="project" value="InterPro"/>
</dbReference>
<dbReference type="PANTHER" id="PTHR43394:SF1">
    <property type="entry name" value="ATP-BINDING CASSETTE SUB-FAMILY B MEMBER 10, MITOCHONDRIAL"/>
    <property type="match status" value="1"/>
</dbReference>
<name>A0A8J2TLK3_9FLAO</name>
<accession>A0A8J2TLK3</accession>
<keyword evidence="4 5" id="KW-0472">Membrane</keyword>
<dbReference type="InterPro" id="IPR039421">
    <property type="entry name" value="Type_1_exporter"/>
</dbReference>
<dbReference type="Gene3D" id="3.40.50.300">
    <property type="entry name" value="P-loop containing nucleotide triphosphate hydrolases"/>
    <property type="match status" value="1"/>
</dbReference>
<evidence type="ECO:0000313" key="7">
    <source>
        <dbReference type="EMBL" id="GFZ79561.1"/>
    </source>
</evidence>
<feature type="transmembrane region" description="Helical" evidence="5">
    <location>
        <begin position="74"/>
        <end position="91"/>
    </location>
</feature>
<dbReference type="InterPro" id="IPR011527">
    <property type="entry name" value="ABC1_TM_dom"/>
</dbReference>
<proteinExistence type="predicted"/>
<dbReference type="SUPFAM" id="SSF52540">
    <property type="entry name" value="P-loop containing nucleoside triphosphate hydrolases"/>
    <property type="match status" value="1"/>
</dbReference>
<dbReference type="GO" id="GO:0015421">
    <property type="term" value="F:ABC-type oligopeptide transporter activity"/>
    <property type="evidence" value="ECO:0007669"/>
    <property type="project" value="TreeGrafter"/>
</dbReference>
<dbReference type="CDD" id="cd07346">
    <property type="entry name" value="ABC_6TM_exporters"/>
    <property type="match status" value="1"/>
</dbReference>
<dbReference type="Gene3D" id="1.20.1560.10">
    <property type="entry name" value="ABC transporter type 1, transmembrane domain"/>
    <property type="match status" value="1"/>
</dbReference>
<reference evidence="7 8" key="1">
    <citation type="journal article" date="2014" name="Int. J. Syst. Evol. Microbiol.">
        <title>Complete genome sequence of Corynebacterium casei LMG S-19264T (=DSM 44701T), isolated from a smear-ripened cheese.</title>
        <authorList>
            <consortium name="US DOE Joint Genome Institute (JGI-PGF)"/>
            <person name="Walter F."/>
            <person name="Albersmeier A."/>
            <person name="Kalinowski J."/>
            <person name="Ruckert C."/>
        </authorList>
    </citation>
    <scope>NUCLEOTIDE SEQUENCE [LARGE SCALE GENOMIC DNA]</scope>
    <source>
        <strain evidence="7 8">CGMCC 1.15295</strain>
    </source>
</reference>
<dbReference type="InterPro" id="IPR036640">
    <property type="entry name" value="ABC1_TM_sf"/>
</dbReference>
<evidence type="ECO:0000256" key="3">
    <source>
        <dbReference type="ARBA" id="ARBA00022989"/>
    </source>
</evidence>
<protein>
    <recommendedName>
        <fullName evidence="6">ABC transmembrane type-1 domain-containing protein</fullName>
    </recommendedName>
</protein>
<comment type="subcellular location">
    <subcellularLocation>
        <location evidence="1">Cell membrane</location>
        <topology evidence="1">Multi-pass membrane protein</topology>
    </subcellularLocation>
</comment>
<keyword evidence="3 5" id="KW-1133">Transmembrane helix</keyword>
<dbReference type="SUPFAM" id="SSF90123">
    <property type="entry name" value="ABC transporter transmembrane region"/>
    <property type="match status" value="1"/>
</dbReference>
<dbReference type="Pfam" id="PF00664">
    <property type="entry name" value="ABC_membrane"/>
    <property type="match status" value="1"/>
</dbReference>
<gene>
    <name evidence="7" type="ORF">GCM10011531_06750</name>
</gene>
<feature type="transmembrane region" description="Helical" evidence="5">
    <location>
        <begin position="21"/>
        <end position="42"/>
    </location>
</feature>
<dbReference type="PANTHER" id="PTHR43394">
    <property type="entry name" value="ATP-DEPENDENT PERMEASE MDL1, MITOCHONDRIAL"/>
    <property type="match status" value="1"/>
</dbReference>
<organism evidence="7 8">
    <name type="scientific">Aquaticitalea lipolytica</name>
    <dbReference type="NCBI Taxonomy" id="1247562"/>
    <lineage>
        <taxon>Bacteria</taxon>
        <taxon>Pseudomonadati</taxon>
        <taxon>Bacteroidota</taxon>
        <taxon>Flavobacteriia</taxon>
        <taxon>Flavobacteriales</taxon>
        <taxon>Flavobacteriaceae</taxon>
        <taxon>Aquaticitalea</taxon>
    </lineage>
</organism>
<evidence type="ECO:0000256" key="2">
    <source>
        <dbReference type="ARBA" id="ARBA00022692"/>
    </source>
</evidence>
<evidence type="ECO:0000256" key="4">
    <source>
        <dbReference type="ARBA" id="ARBA00023136"/>
    </source>
</evidence>
<sequence>MTYTSNSNLIKQFVLQRKSRTIWIILLGMITNLITIIIPVSIGKYYQLVFNFKAYRMKFLGVVPSTIWDTVPKFLIVFLLLIGTRYFFYFLHEYYLRNEGEIFTKQVKDYLFNHQLQIHNSVYKEKGIGKYLLRYSGDINSLKNLYLKGTISAIVDVLMILFALYWLFVLNKKGAIAIIVLSLLFYLVIRFLNKKVELHSYQKRDKTSGQLSFVSRTLNSILGVILYNKQEIELKKYKKKSNAVMVAAFKFNKWSILNSGFVSFIQYAILCVVLYMFYLDIEEANVQNHGGELISFILLYITILPVIRRLFSLERVYKLGNISLKKLNNIIEIEVEKINIGKNLKVNNPRVVFENVKFDNFDSINFNSKKMTFNTLLLPKGVDENNIISSISRLNDSYEGTIKINDVDIREFSSKSLRNVISFCTKEIPLVGRTVYEAITEYRSDKIKADVNNFFSEIQSVFGNISTLEIDDNIGENGSLLSIAQYEILCLVRGVLAGKKILIVGLFPILESHDSKLFLEVLKMHESTIIKLEHKQNHD</sequence>
<evidence type="ECO:0000256" key="1">
    <source>
        <dbReference type="ARBA" id="ARBA00004651"/>
    </source>
</evidence>
<dbReference type="Proteomes" id="UP000598120">
    <property type="component" value="Unassembled WGS sequence"/>
</dbReference>
<dbReference type="InterPro" id="IPR027417">
    <property type="entry name" value="P-loop_NTPase"/>
</dbReference>
<feature type="transmembrane region" description="Helical" evidence="5">
    <location>
        <begin position="255"/>
        <end position="278"/>
    </location>
</feature>